<reference evidence="1 2" key="1">
    <citation type="submission" date="2016-08" db="EMBL/GenBank/DDBJ databases">
        <title>Novel Firmicute Genomes.</title>
        <authorList>
            <person name="Poppleton D.I."/>
            <person name="Gribaldo S."/>
        </authorList>
    </citation>
    <scope>NUCLEOTIDE SEQUENCE [LARGE SCALE GENOMIC DNA]</scope>
    <source>
        <strain evidence="1 2">RAOx-1</strain>
    </source>
</reference>
<comment type="caution">
    <text evidence="1">The sequence shown here is derived from an EMBL/GenBank/DDBJ whole genome shotgun (WGS) entry which is preliminary data.</text>
</comment>
<evidence type="ECO:0000313" key="1">
    <source>
        <dbReference type="EMBL" id="RKD20980.1"/>
    </source>
</evidence>
<dbReference type="AlphaFoldDB" id="A0A419SDB3"/>
<evidence type="ECO:0008006" key="3">
    <source>
        <dbReference type="Google" id="ProtNLM"/>
    </source>
</evidence>
<protein>
    <recommendedName>
        <fullName evidence="3">Rubredoxin-like domain-containing protein</fullName>
    </recommendedName>
</protein>
<dbReference type="EMBL" id="MCHY01000013">
    <property type="protein sequence ID" value="RKD20980.1"/>
    <property type="molecule type" value="Genomic_DNA"/>
</dbReference>
<dbReference type="Proteomes" id="UP000284219">
    <property type="component" value="Unassembled WGS sequence"/>
</dbReference>
<proteinExistence type="predicted"/>
<evidence type="ECO:0000313" key="2">
    <source>
        <dbReference type="Proteomes" id="UP000284219"/>
    </source>
</evidence>
<keyword evidence="2" id="KW-1185">Reference proteome</keyword>
<dbReference type="OrthoDB" id="2910064at2"/>
<name>A0A419SDB3_9BACL</name>
<dbReference type="RefSeq" id="WP_120191044.1">
    <property type="nucleotide sequence ID" value="NZ_MCHY01000013.1"/>
</dbReference>
<sequence length="59" mass="6838">MSIDADRRVYMHLYECTKCSCVFAVIDDDEMDQDAIVCPHCQYEEHLKDKSYGVFVATV</sequence>
<gene>
    <name evidence="1" type="ORF">BEP19_14955</name>
</gene>
<accession>A0A419SDB3</accession>
<organism evidence="1 2">
    <name type="scientific">Ammoniphilus oxalaticus</name>
    <dbReference type="NCBI Taxonomy" id="66863"/>
    <lineage>
        <taxon>Bacteria</taxon>
        <taxon>Bacillati</taxon>
        <taxon>Bacillota</taxon>
        <taxon>Bacilli</taxon>
        <taxon>Bacillales</taxon>
        <taxon>Paenibacillaceae</taxon>
        <taxon>Aneurinibacillus group</taxon>
        <taxon>Ammoniphilus</taxon>
    </lineage>
</organism>